<evidence type="ECO:0000256" key="1">
    <source>
        <dbReference type="SAM" id="Phobius"/>
    </source>
</evidence>
<feature type="transmembrane region" description="Helical" evidence="1">
    <location>
        <begin position="17"/>
        <end position="36"/>
    </location>
</feature>
<proteinExistence type="predicted"/>
<dbReference type="PANTHER" id="PTHR21180">
    <property type="entry name" value="ENDONUCLEASE/EXONUCLEASE/PHOSPHATASE FAMILY DOMAIN-CONTAINING PROTEIN 1"/>
    <property type="match status" value="1"/>
</dbReference>
<dbReference type="InterPro" id="IPR003583">
    <property type="entry name" value="Hlx-hairpin-Hlx_DNA-bd_motif"/>
</dbReference>
<comment type="caution">
    <text evidence="3">The sequence shown here is derived from an EMBL/GenBank/DDBJ whole genome shotgun (WGS) entry which is preliminary data.</text>
</comment>
<dbReference type="SUPFAM" id="SSF47781">
    <property type="entry name" value="RuvA domain 2-like"/>
    <property type="match status" value="1"/>
</dbReference>
<sequence>MDWQQLKINLQLSREETAILIFLVLSFTLGNILLFIEKGRSKVKKMEETARPIKSIFPIDLNSARYDELILLPGIGKKTAKRIIELRRKKGGFRRIEDLLEVPGIGPKKLEALRDKVMISP</sequence>
<keyword evidence="1" id="KW-1133">Transmembrane helix</keyword>
<dbReference type="Pfam" id="PF12836">
    <property type="entry name" value="HHH_3"/>
    <property type="match status" value="1"/>
</dbReference>
<dbReference type="AlphaFoldDB" id="A0A7C0XAZ7"/>
<gene>
    <name evidence="3" type="ORF">ENG67_03425</name>
</gene>
<keyword evidence="1" id="KW-0812">Transmembrane</keyword>
<dbReference type="InterPro" id="IPR010994">
    <property type="entry name" value="RuvA_2-like"/>
</dbReference>
<dbReference type="Gene3D" id="1.10.150.320">
    <property type="entry name" value="Photosystem II 12 kDa extrinsic protein"/>
    <property type="match status" value="1"/>
</dbReference>
<feature type="domain" description="Helix-hairpin-helix DNA-binding motif class 1" evidence="2">
    <location>
        <begin position="67"/>
        <end position="86"/>
    </location>
</feature>
<keyword evidence="1" id="KW-0472">Membrane</keyword>
<name>A0A7C0XAZ7_UNCW3</name>
<feature type="domain" description="Helix-hairpin-helix DNA-binding motif class 1" evidence="2">
    <location>
        <begin position="97"/>
        <end position="116"/>
    </location>
</feature>
<dbReference type="Proteomes" id="UP000885931">
    <property type="component" value="Unassembled WGS sequence"/>
</dbReference>
<protein>
    <submittedName>
        <fullName evidence="3">Helix-hairpin-helix domain-containing protein</fullName>
    </submittedName>
</protein>
<dbReference type="GO" id="GO:0006281">
    <property type="term" value="P:DNA repair"/>
    <property type="evidence" value="ECO:0007669"/>
    <property type="project" value="InterPro"/>
</dbReference>
<dbReference type="EMBL" id="DRBW01000139">
    <property type="protein sequence ID" value="HDM90242.1"/>
    <property type="molecule type" value="Genomic_DNA"/>
</dbReference>
<evidence type="ECO:0000313" key="3">
    <source>
        <dbReference type="EMBL" id="HDM90242.1"/>
    </source>
</evidence>
<organism evidence="3">
    <name type="scientific">candidate division WOR-3 bacterium</name>
    <dbReference type="NCBI Taxonomy" id="2052148"/>
    <lineage>
        <taxon>Bacteria</taxon>
        <taxon>Bacteria division WOR-3</taxon>
    </lineage>
</organism>
<evidence type="ECO:0000259" key="2">
    <source>
        <dbReference type="SMART" id="SM00278"/>
    </source>
</evidence>
<dbReference type="InterPro" id="IPR051675">
    <property type="entry name" value="Endo/Exo/Phosphatase_dom_1"/>
</dbReference>
<dbReference type="GO" id="GO:0003677">
    <property type="term" value="F:DNA binding"/>
    <property type="evidence" value="ECO:0007669"/>
    <property type="project" value="InterPro"/>
</dbReference>
<dbReference type="PANTHER" id="PTHR21180:SF32">
    <property type="entry name" value="ENDONUCLEASE_EXONUCLEASE_PHOSPHATASE FAMILY DOMAIN-CONTAINING PROTEIN 1"/>
    <property type="match status" value="1"/>
</dbReference>
<reference evidence="3" key="1">
    <citation type="journal article" date="2020" name="mSystems">
        <title>Genome- and Community-Level Interaction Insights into Carbon Utilization and Element Cycling Functions of Hydrothermarchaeota in Hydrothermal Sediment.</title>
        <authorList>
            <person name="Zhou Z."/>
            <person name="Liu Y."/>
            <person name="Xu W."/>
            <person name="Pan J."/>
            <person name="Luo Z.H."/>
            <person name="Li M."/>
        </authorList>
    </citation>
    <scope>NUCLEOTIDE SEQUENCE [LARGE SCALE GENOMIC DNA]</scope>
    <source>
        <strain evidence="3">HyVt-237</strain>
    </source>
</reference>
<accession>A0A7C0XAZ7</accession>
<dbReference type="SMART" id="SM00278">
    <property type="entry name" value="HhH1"/>
    <property type="match status" value="2"/>
</dbReference>